<protein>
    <submittedName>
        <fullName evidence="1">Uncharacterized protein</fullName>
    </submittedName>
</protein>
<dbReference type="AlphaFoldDB" id="C0DZB3"/>
<organism evidence="1 2">
    <name type="scientific">Corynebacterium matruchotii ATCC 33806</name>
    <dbReference type="NCBI Taxonomy" id="566549"/>
    <lineage>
        <taxon>Bacteria</taxon>
        <taxon>Bacillati</taxon>
        <taxon>Actinomycetota</taxon>
        <taxon>Actinomycetes</taxon>
        <taxon>Mycobacteriales</taxon>
        <taxon>Corynebacteriaceae</taxon>
        <taxon>Corynebacterium</taxon>
    </lineage>
</organism>
<comment type="caution">
    <text evidence="1">The sequence shown here is derived from an EMBL/GenBank/DDBJ whole genome shotgun (WGS) entry which is preliminary data.</text>
</comment>
<proteinExistence type="predicted"/>
<evidence type="ECO:0000313" key="2">
    <source>
        <dbReference type="Proteomes" id="UP000006247"/>
    </source>
</evidence>
<dbReference type="Proteomes" id="UP000006247">
    <property type="component" value="Unassembled WGS sequence"/>
</dbReference>
<evidence type="ECO:0000313" key="1">
    <source>
        <dbReference type="EMBL" id="EEG28399.1"/>
    </source>
</evidence>
<dbReference type="HOGENOM" id="CLU_2878266_0_0_11"/>
<name>C0DZB3_9CORY</name>
<sequence length="63" mass="6717">MANVRSRQALGRGFACGRASSSKEGRRGRAGTPINFLFRMGYGGVAGVRRELGNALVPCSYKP</sequence>
<dbReference type="EMBL" id="ACEB01000001">
    <property type="protein sequence ID" value="EEG28399.1"/>
    <property type="molecule type" value="Genomic_DNA"/>
</dbReference>
<gene>
    <name evidence="1" type="ORF">CORMATOL_00051</name>
</gene>
<accession>C0DZB3</accession>
<reference evidence="1 2" key="1">
    <citation type="submission" date="2009-01" db="EMBL/GenBank/DDBJ databases">
        <authorList>
            <person name="Fulton L."/>
            <person name="Clifton S."/>
            <person name="Chinwalla A.T."/>
            <person name="Mitreva M."/>
            <person name="Sodergren E."/>
            <person name="Weinstock G."/>
            <person name="Clifton S."/>
            <person name="Dooling D.J."/>
            <person name="Fulton B."/>
            <person name="Minx P."/>
            <person name="Pepin K.H."/>
            <person name="Johnson M."/>
            <person name="Bhonagiri V."/>
            <person name="Nash W.E."/>
            <person name="Mardis E.R."/>
            <person name="Wilson R.K."/>
        </authorList>
    </citation>
    <scope>NUCLEOTIDE SEQUENCE [LARGE SCALE GENOMIC DNA]</scope>
    <source>
        <strain evidence="1 2">ATCC 33806</strain>
    </source>
</reference>